<keyword evidence="5" id="KW-1185">Reference proteome</keyword>
<evidence type="ECO:0000313" key="4">
    <source>
        <dbReference type="EMBL" id="KAF2871440.1"/>
    </source>
</evidence>
<feature type="compositionally biased region" description="Polar residues" evidence="2">
    <location>
        <begin position="53"/>
        <end position="70"/>
    </location>
</feature>
<feature type="compositionally biased region" description="Basic and acidic residues" evidence="2">
    <location>
        <begin position="74"/>
        <end position="86"/>
    </location>
</feature>
<keyword evidence="1" id="KW-0175">Coiled coil</keyword>
<dbReference type="InterPro" id="IPR054289">
    <property type="entry name" value="DUF7025"/>
</dbReference>
<reference evidence="4 5" key="1">
    <citation type="submission" date="2020-01" db="EMBL/GenBank/DDBJ databases">
        <authorList>
            <consortium name="DOE Joint Genome Institute"/>
            <person name="Haridas S."/>
            <person name="Albert R."/>
            <person name="Binder M."/>
            <person name="Bloem J."/>
            <person name="Labutti K."/>
            <person name="Salamov A."/>
            <person name="Andreopoulos B."/>
            <person name="Baker S.E."/>
            <person name="Barry K."/>
            <person name="Bills G."/>
            <person name="Bluhm B.H."/>
            <person name="Cannon C."/>
            <person name="Castanera R."/>
            <person name="Culley D.E."/>
            <person name="Daum C."/>
            <person name="Ezra D."/>
            <person name="Gonzalez J.B."/>
            <person name="Henrissat B."/>
            <person name="Kuo A."/>
            <person name="Liang C."/>
            <person name="Lipzen A."/>
            <person name="Lutzoni F."/>
            <person name="Magnuson J."/>
            <person name="Mondo S."/>
            <person name="Nolan M."/>
            <person name="Ohm R."/>
            <person name="Pangilinan J."/>
            <person name="Park H.-J.H."/>
            <person name="Ramirez L."/>
            <person name="Alfaro M."/>
            <person name="Sun H."/>
            <person name="Tritt A."/>
            <person name="Yoshinaga Y."/>
            <person name="Zwiers L.-H.L."/>
            <person name="Turgeon B.G."/>
            <person name="Goodwin S.B."/>
            <person name="Spatafora J.W."/>
            <person name="Crous P.W."/>
            <person name="Grigoriev I.V."/>
        </authorList>
    </citation>
    <scope>NUCLEOTIDE SEQUENCE [LARGE SCALE GENOMIC DNA]</scope>
    <source>
        <strain evidence="4 5">CBS 611.86</strain>
    </source>
</reference>
<feature type="compositionally biased region" description="Acidic residues" evidence="2">
    <location>
        <begin position="1125"/>
        <end position="1138"/>
    </location>
</feature>
<dbReference type="Gene3D" id="3.40.50.300">
    <property type="entry name" value="P-loop containing nucleotide triphosphate hydrolases"/>
    <property type="match status" value="1"/>
</dbReference>
<dbReference type="PANTHER" id="PTHR46411">
    <property type="entry name" value="FAMILY ATPASE, PUTATIVE-RELATED"/>
    <property type="match status" value="1"/>
</dbReference>
<dbReference type="AlphaFoldDB" id="A0A7C8M5T3"/>
<dbReference type="InterPro" id="IPR056599">
    <property type="entry name" value="AAA_lid_fung"/>
</dbReference>
<dbReference type="InterPro" id="IPR003959">
    <property type="entry name" value="ATPase_AAA_core"/>
</dbReference>
<evidence type="ECO:0000259" key="3">
    <source>
        <dbReference type="SMART" id="SM00382"/>
    </source>
</evidence>
<proteinExistence type="predicted"/>
<organism evidence="4 5">
    <name type="scientific">Massariosphaeria phaeospora</name>
    <dbReference type="NCBI Taxonomy" id="100035"/>
    <lineage>
        <taxon>Eukaryota</taxon>
        <taxon>Fungi</taxon>
        <taxon>Dikarya</taxon>
        <taxon>Ascomycota</taxon>
        <taxon>Pezizomycotina</taxon>
        <taxon>Dothideomycetes</taxon>
        <taxon>Pleosporomycetidae</taxon>
        <taxon>Pleosporales</taxon>
        <taxon>Pleosporales incertae sedis</taxon>
        <taxon>Massariosphaeria</taxon>
    </lineage>
</organism>
<sequence>MAERSENQADAPTEGVVSSLLSTIQPTQDKLVEAGSGSSVGTGDAEMKEDASKTNGVDATTKTELSNSNEDSTDTSKVEDSEKEDPAPQDDAALGGDESEGEDIDLFTEKWRDKYHELRKRIKMTPKRAKQMYQYASIMEERVTFLEERCNDMAKRLKMKVENAEDDEDENTKKQRPLKFALNPQLWQEFKALPAEDSTIHVIDILVEEPEYLDGDSYGPGRRILKLLELEDFNSNEQKSKERNSQATAVELTKAVESLRGNRLPERVRFNSLALQHLLRKHFVPGGSTDKVFTDPGYIMLRPYKSLLHFEDEIRGLWTDLLKILDNMRLTGNSQEVTSTEGGAQEEGAQDGTSEEGKPSTQEGTTKENNSKEANRESEVTPEQVPTDATKSGCEPDPNQPMPIDKDSWSNIFKRLGLYHCDDCSQFIVTEWPTDREVRKTFECFFEFFDSYLKPIASRLRQREAAKVRFADLWHLFRSDDEIVTKRGLDNGTMMAMRVLRTNGGRRHIHPGVSPPFDSTPLPADRVQPVNGMNPFSVHAWYIDFDGTSLSPVRRRFVIQPYTGERSITDLDVYPIKYAKDPTKLKETLIDRGKKFVKFATAPSASYCECKGEELGTKEELNDKVIVDMKEYGKDDTLPSYTEPDALDMSETSTCDRGLECTLGPECYHTTTKILHDQYTDKTAMKDYVAEQPLFQHLTGKENRDPPKLQDNDYAICTYRLFAYKLRSRDWVEIHIDSVQDATVIDEGKGFERLVLPPAHKHIIKSQVKEHFRKKSVHTSATQDDLDLVRGKGQGLIILLHGAPGVGKTCTAETIADLVHKPLYPITCGDLGSTAKEVEENLKEHFTLASRWDCVMLLDEADVFLAKRRSEDLQRNSIVSVFLRIMEYYKGLLFLTTNRVGTFDEAFKSRVHISLFYADFDQKTTIKVWKTFIRQTKEAIRRKRWTHFKVRTSEILEFAQTHWAENPKARWNGRQIRNAFHTAIAMAEFDARAEEHDGQEPAKIVLGSEQFAKIASTVRDFDKYMIETMGTTFEEKADKEKLRKLRVERGPEKGEAKKKDGKKKGKKVRYESESESEESDLSEEDDEDEEEEEEEEEEVMKGKKKKKGKKGKAAAKNTKSKNAEEESESDNLSSDEDD</sequence>
<accession>A0A7C8M5T3</accession>
<dbReference type="Proteomes" id="UP000481861">
    <property type="component" value="Unassembled WGS sequence"/>
</dbReference>
<dbReference type="Pfam" id="PF23232">
    <property type="entry name" value="AAA_lid_13"/>
    <property type="match status" value="1"/>
</dbReference>
<dbReference type="OrthoDB" id="10042665at2759"/>
<dbReference type="CDD" id="cd19481">
    <property type="entry name" value="RecA-like_protease"/>
    <property type="match status" value="1"/>
</dbReference>
<feature type="compositionally biased region" description="Basic and acidic residues" evidence="2">
    <location>
        <begin position="1044"/>
        <end position="1058"/>
    </location>
</feature>
<feature type="coiled-coil region" evidence="1">
    <location>
        <begin position="147"/>
        <end position="174"/>
    </location>
</feature>
<gene>
    <name evidence="4" type="ORF">BDV95DRAFT_606882</name>
</gene>
<name>A0A7C8M5T3_9PLEO</name>
<dbReference type="Pfam" id="PF22942">
    <property type="entry name" value="DUF7025"/>
    <property type="match status" value="1"/>
</dbReference>
<feature type="region of interest" description="Disordered" evidence="2">
    <location>
        <begin position="334"/>
        <end position="406"/>
    </location>
</feature>
<feature type="compositionally biased region" description="Polar residues" evidence="2">
    <location>
        <begin position="19"/>
        <end position="28"/>
    </location>
</feature>
<dbReference type="PANTHER" id="PTHR46411:SF2">
    <property type="entry name" value="AAA+ ATPASE DOMAIN-CONTAINING PROTEIN"/>
    <property type="match status" value="1"/>
</dbReference>
<comment type="caution">
    <text evidence="4">The sequence shown here is derived from an EMBL/GenBank/DDBJ whole genome shotgun (WGS) entry which is preliminary data.</text>
</comment>
<feature type="compositionally biased region" description="Basic and acidic residues" evidence="2">
    <location>
        <begin position="365"/>
        <end position="379"/>
    </location>
</feature>
<feature type="region of interest" description="Disordered" evidence="2">
    <location>
        <begin position="1044"/>
        <end position="1138"/>
    </location>
</feature>
<dbReference type="EMBL" id="JAADJZ010000011">
    <property type="protein sequence ID" value="KAF2871440.1"/>
    <property type="molecule type" value="Genomic_DNA"/>
</dbReference>
<dbReference type="InterPro" id="IPR027417">
    <property type="entry name" value="P-loop_NTPase"/>
</dbReference>
<protein>
    <recommendedName>
        <fullName evidence="3">AAA+ ATPase domain-containing protein</fullName>
    </recommendedName>
</protein>
<dbReference type="InterPro" id="IPR003593">
    <property type="entry name" value="AAA+_ATPase"/>
</dbReference>
<dbReference type="SMART" id="SM00382">
    <property type="entry name" value="AAA"/>
    <property type="match status" value="1"/>
</dbReference>
<evidence type="ECO:0000256" key="1">
    <source>
        <dbReference type="SAM" id="Coils"/>
    </source>
</evidence>
<feature type="domain" description="AAA+ ATPase" evidence="3">
    <location>
        <begin position="794"/>
        <end position="921"/>
    </location>
</feature>
<feature type="compositionally biased region" description="Acidic residues" evidence="2">
    <location>
        <begin position="1073"/>
        <end position="1098"/>
    </location>
</feature>
<dbReference type="GO" id="GO:0016887">
    <property type="term" value="F:ATP hydrolysis activity"/>
    <property type="evidence" value="ECO:0007669"/>
    <property type="project" value="InterPro"/>
</dbReference>
<evidence type="ECO:0000313" key="5">
    <source>
        <dbReference type="Proteomes" id="UP000481861"/>
    </source>
</evidence>
<dbReference type="SUPFAM" id="SSF52540">
    <property type="entry name" value="P-loop containing nucleoside triphosphate hydrolases"/>
    <property type="match status" value="1"/>
</dbReference>
<feature type="compositionally biased region" description="Basic residues" evidence="2">
    <location>
        <begin position="1102"/>
        <end position="1113"/>
    </location>
</feature>
<feature type="region of interest" description="Disordered" evidence="2">
    <location>
        <begin position="1"/>
        <end position="104"/>
    </location>
</feature>
<dbReference type="Pfam" id="PF00004">
    <property type="entry name" value="AAA"/>
    <property type="match status" value="1"/>
</dbReference>
<dbReference type="GO" id="GO:0005524">
    <property type="term" value="F:ATP binding"/>
    <property type="evidence" value="ECO:0007669"/>
    <property type="project" value="InterPro"/>
</dbReference>
<evidence type="ECO:0000256" key="2">
    <source>
        <dbReference type="SAM" id="MobiDB-lite"/>
    </source>
</evidence>